<keyword evidence="2" id="KW-1185">Reference proteome</keyword>
<dbReference type="InterPro" id="IPR016186">
    <property type="entry name" value="C-type_lectin-like/link_sf"/>
</dbReference>
<dbReference type="Gene3D" id="3.10.100.10">
    <property type="entry name" value="Mannose-Binding Protein A, subunit A"/>
    <property type="match status" value="1"/>
</dbReference>
<dbReference type="EMBL" id="KL669088">
    <property type="protein sequence ID" value="KFW75434.1"/>
    <property type="molecule type" value="Genomic_DNA"/>
</dbReference>
<dbReference type="InterPro" id="IPR016187">
    <property type="entry name" value="CTDL_fold"/>
</dbReference>
<proteinExistence type="predicted"/>
<dbReference type="PANTHER" id="PTHR45710:SF26">
    <property type="entry name" value="RH26557P"/>
    <property type="match status" value="1"/>
</dbReference>
<organism evidence="1 2">
    <name type="scientific">Manacus vitellinus</name>
    <name type="common">golden-collared manakin</name>
    <dbReference type="NCBI Taxonomy" id="328815"/>
    <lineage>
        <taxon>Eukaryota</taxon>
        <taxon>Metazoa</taxon>
        <taxon>Chordata</taxon>
        <taxon>Craniata</taxon>
        <taxon>Vertebrata</taxon>
        <taxon>Euteleostomi</taxon>
        <taxon>Archelosauria</taxon>
        <taxon>Archosauria</taxon>
        <taxon>Dinosauria</taxon>
        <taxon>Saurischia</taxon>
        <taxon>Theropoda</taxon>
        <taxon>Coelurosauria</taxon>
        <taxon>Aves</taxon>
        <taxon>Neognathae</taxon>
        <taxon>Neoaves</taxon>
        <taxon>Telluraves</taxon>
        <taxon>Australaves</taxon>
        <taxon>Passeriformes</taxon>
        <taxon>Pipridae</taxon>
        <taxon>Manacus</taxon>
    </lineage>
</organism>
<dbReference type="PANTHER" id="PTHR45710">
    <property type="entry name" value="C-TYPE LECTIN DOMAIN-CONTAINING PROTEIN 180"/>
    <property type="match status" value="1"/>
</dbReference>
<feature type="non-terminal residue" evidence="1">
    <location>
        <position position="1"/>
    </location>
</feature>
<dbReference type="InterPro" id="IPR050828">
    <property type="entry name" value="C-type_lectin/matrix_domain"/>
</dbReference>
<accession>A0A093RXE5</accession>
<gene>
    <name evidence="1" type="ORF">N305_05225</name>
</gene>
<dbReference type="SUPFAM" id="SSF56436">
    <property type="entry name" value="C-type lectin-like"/>
    <property type="match status" value="1"/>
</dbReference>
<evidence type="ECO:0000313" key="2">
    <source>
        <dbReference type="Proteomes" id="UP000053258"/>
    </source>
</evidence>
<name>A0A093RXE5_9PASS</name>
<protein>
    <recommendedName>
        <fullName evidence="3">CD69 protein</fullName>
    </recommendedName>
</protein>
<dbReference type="Proteomes" id="UP000053258">
    <property type="component" value="Unassembled WGS sequence"/>
</dbReference>
<sequence length="44" mass="5104">CPEAWVEYNSICYYLSRDEGTWEQARDRCSELGASLVVLSDKEM</sequence>
<feature type="non-terminal residue" evidence="1">
    <location>
        <position position="44"/>
    </location>
</feature>
<evidence type="ECO:0000313" key="1">
    <source>
        <dbReference type="EMBL" id="KFW75434.1"/>
    </source>
</evidence>
<dbReference type="AlphaFoldDB" id="A0A093RXE5"/>
<reference evidence="1 2" key="1">
    <citation type="submission" date="2014-06" db="EMBL/GenBank/DDBJ databases">
        <title>Genome evolution of avian class.</title>
        <authorList>
            <person name="Zhang G."/>
            <person name="Li C."/>
        </authorList>
    </citation>
    <scope>NUCLEOTIDE SEQUENCE [LARGE SCALE GENOMIC DNA]</scope>
    <source>
        <strain evidence="1">BGI_N305</strain>
    </source>
</reference>
<evidence type="ECO:0008006" key="3">
    <source>
        <dbReference type="Google" id="ProtNLM"/>
    </source>
</evidence>
<dbReference type="OrthoDB" id="10059571at2759"/>